<dbReference type="Proteomes" id="UP000663845">
    <property type="component" value="Unassembled WGS sequence"/>
</dbReference>
<organism evidence="1 2">
    <name type="scientific">Adineta steineri</name>
    <dbReference type="NCBI Taxonomy" id="433720"/>
    <lineage>
        <taxon>Eukaryota</taxon>
        <taxon>Metazoa</taxon>
        <taxon>Spiralia</taxon>
        <taxon>Gnathifera</taxon>
        <taxon>Rotifera</taxon>
        <taxon>Eurotatoria</taxon>
        <taxon>Bdelloidea</taxon>
        <taxon>Adinetida</taxon>
        <taxon>Adinetidae</taxon>
        <taxon>Adineta</taxon>
    </lineage>
</organism>
<gene>
    <name evidence="1" type="ORF">JYZ213_LOCUS41042</name>
</gene>
<name>A0A815Q1D3_9BILA</name>
<feature type="non-terminal residue" evidence="1">
    <location>
        <position position="60"/>
    </location>
</feature>
<sequence length="60" mass="6706">MTAPTTKLPPSYQFEGGINQKSSANVNYMLKFEVNVAGLFTDFEILVPIVLGTFMRLDYS</sequence>
<evidence type="ECO:0000313" key="2">
    <source>
        <dbReference type="Proteomes" id="UP000663845"/>
    </source>
</evidence>
<protein>
    <submittedName>
        <fullName evidence="1">Uncharacterized protein</fullName>
    </submittedName>
</protein>
<comment type="caution">
    <text evidence="1">The sequence shown here is derived from an EMBL/GenBank/DDBJ whole genome shotgun (WGS) entry which is preliminary data.</text>
</comment>
<dbReference type="AlphaFoldDB" id="A0A815Q1D3"/>
<accession>A0A815Q1D3</accession>
<evidence type="ECO:0000313" key="1">
    <source>
        <dbReference type="EMBL" id="CAF1457235.1"/>
    </source>
</evidence>
<proteinExistence type="predicted"/>
<dbReference type="EMBL" id="CAJNOG010001598">
    <property type="protein sequence ID" value="CAF1457235.1"/>
    <property type="molecule type" value="Genomic_DNA"/>
</dbReference>
<reference evidence="1" key="1">
    <citation type="submission" date="2021-02" db="EMBL/GenBank/DDBJ databases">
        <authorList>
            <person name="Nowell W R."/>
        </authorList>
    </citation>
    <scope>NUCLEOTIDE SEQUENCE</scope>
</reference>